<evidence type="ECO:0000256" key="3">
    <source>
        <dbReference type="ARBA" id="ARBA00022989"/>
    </source>
</evidence>
<keyword evidence="4 5" id="KW-0472">Membrane</keyword>
<organism evidence="8 9">
    <name type="scientific">Kibdelosporangium persicum</name>
    <dbReference type="NCBI Taxonomy" id="2698649"/>
    <lineage>
        <taxon>Bacteria</taxon>
        <taxon>Bacillati</taxon>
        <taxon>Actinomycetota</taxon>
        <taxon>Actinomycetes</taxon>
        <taxon>Pseudonocardiales</taxon>
        <taxon>Pseudonocardiaceae</taxon>
        <taxon>Kibdelosporangium</taxon>
    </lineage>
</organism>
<dbReference type="Pfam" id="PF08044">
    <property type="entry name" value="DUF1707"/>
    <property type="match status" value="1"/>
</dbReference>
<evidence type="ECO:0000313" key="8">
    <source>
        <dbReference type="EMBL" id="NRN70464.1"/>
    </source>
</evidence>
<dbReference type="Proteomes" id="UP000763557">
    <property type="component" value="Unassembled WGS sequence"/>
</dbReference>
<name>A0ABX2FGE5_9PSEU</name>
<evidence type="ECO:0000256" key="1">
    <source>
        <dbReference type="ARBA" id="ARBA00004141"/>
    </source>
</evidence>
<comment type="subcellular location">
    <subcellularLocation>
        <location evidence="1">Membrane</location>
        <topology evidence="1">Multi-pass membrane protein</topology>
    </subcellularLocation>
</comment>
<evidence type="ECO:0000259" key="6">
    <source>
        <dbReference type="Pfam" id="PF05154"/>
    </source>
</evidence>
<evidence type="ECO:0000259" key="7">
    <source>
        <dbReference type="Pfam" id="PF08044"/>
    </source>
</evidence>
<dbReference type="EMBL" id="JAAATY010000039">
    <property type="protein sequence ID" value="NRN70464.1"/>
    <property type="molecule type" value="Genomic_DNA"/>
</dbReference>
<gene>
    <name evidence="8" type="ORF">GC106_77340</name>
</gene>
<feature type="domain" description="TM2" evidence="6">
    <location>
        <begin position="95"/>
        <end position="144"/>
    </location>
</feature>
<evidence type="ECO:0000313" key="9">
    <source>
        <dbReference type="Proteomes" id="UP000763557"/>
    </source>
</evidence>
<evidence type="ECO:0000256" key="2">
    <source>
        <dbReference type="ARBA" id="ARBA00022692"/>
    </source>
</evidence>
<evidence type="ECO:0000256" key="5">
    <source>
        <dbReference type="SAM" id="Phobius"/>
    </source>
</evidence>
<feature type="domain" description="DUF1707" evidence="7">
    <location>
        <begin position="7"/>
        <end position="59"/>
    </location>
</feature>
<dbReference type="RefSeq" id="WP_312873279.1">
    <property type="nucleotide sequence ID" value="NZ_CBCSGW010000048.1"/>
</dbReference>
<sequence>MNDPDLLRIGTQERDEALQVLGEHFAQGRLPVAEYDERVAKAVGAETRADLRPLFADLPFPHPSALAPPAPIPVMPTMTYPPAMPQSNAVMPAGGRNRAVAGVLQFFLPFGIGRFYTGHTSMAVAQLLLSFIGAGVIWCMIDGILLLAKGGTDADGNELHW</sequence>
<dbReference type="InterPro" id="IPR007829">
    <property type="entry name" value="TM2"/>
</dbReference>
<dbReference type="Pfam" id="PF05154">
    <property type="entry name" value="TM2"/>
    <property type="match status" value="1"/>
</dbReference>
<reference evidence="8 9" key="1">
    <citation type="submission" date="2020-01" db="EMBL/GenBank/DDBJ databases">
        <title>Kibdelosporangium persica a novel Actinomycetes from a hot desert in Iran.</title>
        <authorList>
            <person name="Safaei N."/>
            <person name="Zaburannyi N."/>
            <person name="Mueller R."/>
            <person name="Wink J."/>
        </authorList>
    </citation>
    <scope>NUCLEOTIDE SEQUENCE [LARGE SCALE GENOMIC DNA]</scope>
    <source>
        <strain evidence="8 9">4NS15</strain>
    </source>
</reference>
<keyword evidence="9" id="KW-1185">Reference proteome</keyword>
<proteinExistence type="predicted"/>
<feature type="transmembrane region" description="Helical" evidence="5">
    <location>
        <begin position="123"/>
        <end position="148"/>
    </location>
</feature>
<comment type="caution">
    <text evidence="8">The sequence shown here is derived from an EMBL/GenBank/DDBJ whole genome shotgun (WGS) entry which is preliminary data.</text>
</comment>
<keyword evidence="2 5" id="KW-0812">Transmembrane</keyword>
<dbReference type="InterPro" id="IPR012551">
    <property type="entry name" value="DUF1707_SHOCT-like"/>
</dbReference>
<evidence type="ECO:0000256" key="4">
    <source>
        <dbReference type="ARBA" id="ARBA00023136"/>
    </source>
</evidence>
<accession>A0ABX2FGE5</accession>
<keyword evidence="3 5" id="KW-1133">Transmembrane helix</keyword>
<protein>
    <submittedName>
        <fullName evidence="8">TM2 domain-containing protein</fullName>
    </submittedName>
</protein>